<dbReference type="SUPFAM" id="SSF52058">
    <property type="entry name" value="L domain-like"/>
    <property type="match status" value="1"/>
</dbReference>
<feature type="chain" id="PRO_5032664854" evidence="2">
    <location>
        <begin position="22"/>
        <end position="372"/>
    </location>
</feature>
<protein>
    <submittedName>
        <fullName evidence="3">Uncharacterized protein</fullName>
    </submittedName>
</protein>
<gene>
    <name evidence="3" type="ORF">OXX778_LOCUS5703</name>
</gene>
<dbReference type="AlphaFoldDB" id="A0A813RTR7"/>
<keyword evidence="4" id="KW-1185">Reference proteome</keyword>
<sequence length="372" mass="43549">MIKILIFIIFYYSSSVDLCSTNKIDFNGNDQKFNEALFKNCTHLKRLKINNIKFDFDLNLNYLIDLKYLEIFDTNLKEIPDVRYSNLTILKLPRNNLLNLKSYSFLPNTLELVNFSHNKINHIYKYFFDKFINLSYVDLSENNLIEIAELVLNSNHLGLLNLSRNSIKILDKITFIQSENELNLTLDLNENSLENFSLINNRTIRIKELIIGNQQKENLFHLANKSLFKRNGSNFLIIDNLVIDFKFFKTTEITDNLICLINSAVGDVSKITLNGKINSSIIYELNRTSSMFKCRNFTNFSVIKINSFFTKLNIVYKPLDSGILEEEKEDEPNIILNIILVIALFLFFICYFLIIKKRNQILKNEFKNIFGL</sequence>
<dbReference type="PROSITE" id="PS51450">
    <property type="entry name" value="LRR"/>
    <property type="match status" value="1"/>
</dbReference>
<reference evidence="3" key="1">
    <citation type="submission" date="2021-02" db="EMBL/GenBank/DDBJ databases">
        <authorList>
            <person name="Nowell W R."/>
        </authorList>
    </citation>
    <scope>NUCLEOTIDE SEQUENCE</scope>
    <source>
        <strain evidence="3">Ploen Becks lab</strain>
    </source>
</reference>
<evidence type="ECO:0000256" key="2">
    <source>
        <dbReference type="SAM" id="SignalP"/>
    </source>
</evidence>
<keyword evidence="1" id="KW-0472">Membrane</keyword>
<dbReference type="EMBL" id="CAJNOC010000636">
    <property type="protein sequence ID" value="CAF0785685.1"/>
    <property type="molecule type" value="Genomic_DNA"/>
</dbReference>
<organism evidence="3 4">
    <name type="scientific">Brachionus calyciflorus</name>
    <dbReference type="NCBI Taxonomy" id="104777"/>
    <lineage>
        <taxon>Eukaryota</taxon>
        <taxon>Metazoa</taxon>
        <taxon>Spiralia</taxon>
        <taxon>Gnathifera</taxon>
        <taxon>Rotifera</taxon>
        <taxon>Eurotatoria</taxon>
        <taxon>Monogononta</taxon>
        <taxon>Pseudotrocha</taxon>
        <taxon>Ploima</taxon>
        <taxon>Brachionidae</taxon>
        <taxon>Brachionus</taxon>
    </lineage>
</organism>
<evidence type="ECO:0000313" key="4">
    <source>
        <dbReference type="Proteomes" id="UP000663879"/>
    </source>
</evidence>
<dbReference type="Proteomes" id="UP000663879">
    <property type="component" value="Unassembled WGS sequence"/>
</dbReference>
<dbReference type="Gene3D" id="3.80.10.10">
    <property type="entry name" value="Ribonuclease Inhibitor"/>
    <property type="match status" value="1"/>
</dbReference>
<proteinExistence type="predicted"/>
<evidence type="ECO:0000313" key="3">
    <source>
        <dbReference type="EMBL" id="CAF0785685.1"/>
    </source>
</evidence>
<feature type="signal peptide" evidence="2">
    <location>
        <begin position="1"/>
        <end position="21"/>
    </location>
</feature>
<name>A0A813RTR7_9BILA</name>
<comment type="caution">
    <text evidence="3">The sequence shown here is derived from an EMBL/GenBank/DDBJ whole genome shotgun (WGS) entry which is preliminary data.</text>
</comment>
<dbReference type="InterPro" id="IPR001611">
    <property type="entry name" value="Leu-rich_rpt"/>
</dbReference>
<feature type="transmembrane region" description="Helical" evidence="1">
    <location>
        <begin position="334"/>
        <end position="354"/>
    </location>
</feature>
<keyword evidence="1" id="KW-1133">Transmembrane helix</keyword>
<accession>A0A813RTR7</accession>
<keyword evidence="1" id="KW-0812">Transmembrane</keyword>
<evidence type="ECO:0000256" key="1">
    <source>
        <dbReference type="SAM" id="Phobius"/>
    </source>
</evidence>
<keyword evidence="2" id="KW-0732">Signal</keyword>
<dbReference type="InterPro" id="IPR032675">
    <property type="entry name" value="LRR_dom_sf"/>
</dbReference>